<feature type="domain" description="DUF559" evidence="1">
    <location>
        <begin position="121"/>
        <end position="186"/>
    </location>
</feature>
<comment type="caution">
    <text evidence="2">The sequence shown here is derived from an EMBL/GenBank/DDBJ whole genome shotgun (WGS) entry which is preliminary data.</text>
</comment>
<dbReference type="Pfam" id="PF04480">
    <property type="entry name" value="DUF559"/>
    <property type="match status" value="1"/>
</dbReference>
<reference evidence="2 3" key="1">
    <citation type="submission" date="2013-08" db="EMBL/GenBank/DDBJ databases">
        <title>The genome sequence of Knoellia subterranea.</title>
        <authorList>
            <person name="Zhu W."/>
            <person name="Wang G."/>
        </authorList>
    </citation>
    <scope>NUCLEOTIDE SEQUENCE [LARGE SCALE GENOMIC DNA]</scope>
    <source>
        <strain evidence="2 3">KCTC 19937</strain>
    </source>
</reference>
<gene>
    <name evidence="2" type="ORF">N803_10855</name>
</gene>
<dbReference type="eggNOG" id="COG5340">
    <property type="taxonomic scope" value="Bacteria"/>
</dbReference>
<evidence type="ECO:0000313" key="3">
    <source>
        <dbReference type="Proteomes" id="UP000030011"/>
    </source>
</evidence>
<protein>
    <recommendedName>
        <fullName evidence="1">DUF559 domain-containing protein</fullName>
    </recommendedName>
</protein>
<dbReference type="EMBL" id="AVPK01000003">
    <property type="protein sequence ID" value="KGN38245.1"/>
    <property type="molecule type" value="Genomic_DNA"/>
</dbReference>
<evidence type="ECO:0000313" key="2">
    <source>
        <dbReference type="EMBL" id="KGN38245.1"/>
    </source>
</evidence>
<name>A0A0A0JLB3_9MICO</name>
<evidence type="ECO:0000259" key="1">
    <source>
        <dbReference type="Pfam" id="PF04480"/>
    </source>
</evidence>
<organism evidence="2 3">
    <name type="scientific">Knoellia subterranea KCTC 19937</name>
    <dbReference type="NCBI Taxonomy" id="1385521"/>
    <lineage>
        <taxon>Bacteria</taxon>
        <taxon>Bacillati</taxon>
        <taxon>Actinomycetota</taxon>
        <taxon>Actinomycetes</taxon>
        <taxon>Micrococcales</taxon>
        <taxon>Intrasporangiaceae</taxon>
        <taxon>Knoellia</taxon>
    </lineage>
</organism>
<dbReference type="AlphaFoldDB" id="A0A0A0JLB3"/>
<dbReference type="STRING" id="1385521.N803_10855"/>
<accession>A0A0A0JLB3</accession>
<dbReference type="Gene3D" id="3.40.960.10">
    <property type="entry name" value="VSR Endonuclease"/>
    <property type="match status" value="1"/>
</dbReference>
<dbReference type="Proteomes" id="UP000030011">
    <property type="component" value="Unassembled WGS sequence"/>
</dbReference>
<dbReference type="InterPro" id="IPR007569">
    <property type="entry name" value="DUF559"/>
</dbReference>
<proteinExistence type="predicted"/>
<sequence length="191" mass="20861">MRGLRVRPMRGEVGDSPWGKAATPADALVQMAMDHGIEAGVVSADDALRREKVTQDELKGAVERVENWPDAHKARSMLALCSGLRESVGESRCGIALELAGIRVTPQVEIKDAFGKLVGRVDFLVEGTKVIVEFDGKVKFESGNPEVLWAEKTREDRLRRLGYTVVRLTWADLERPGAVAAKVQAAIRDAA</sequence>
<keyword evidence="3" id="KW-1185">Reference proteome</keyword>